<dbReference type="EMBL" id="LR796481">
    <property type="protein sequence ID" value="CAB4148110.1"/>
    <property type="molecule type" value="Genomic_DNA"/>
</dbReference>
<evidence type="ECO:0000259" key="1">
    <source>
        <dbReference type="Pfam" id="PF04717"/>
    </source>
</evidence>
<sequence>MIKDESGNRRFIGVYRGIVVDNNDPLGKNRLRLQIPQVLLEEETGWAWGVHQVDVVSKTPPVGTAVWVTFEGGDPSFPMWLGSSQELPPSDVPFAVVGGTLETQPTFTGAPLFTGSYVKHGPMVHFRIDVDMDNITNFGSGQYYMNLPFTPKYNYQFTTGCFHDISTGNQYGIGGHVFAGNVQMRLTFTNSNGQDEAFDHNSPVTLNAADNLHISGDYITSE</sequence>
<evidence type="ECO:0000313" key="2">
    <source>
        <dbReference type="EMBL" id="CAB4137837.1"/>
    </source>
</evidence>
<dbReference type="SUPFAM" id="SSF69255">
    <property type="entry name" value="gp5 N-terminal domain-like"/>
    <property type="match status" value="1"/>
</dbReference>
<dbReference type="InterPro" id="IPR006531">
    <property type="entry name" value="Gp5/Vgr_OB"/>
</dbReference>
<evidence type="ECO:0000313" key="3">
    <source>
        <dbReference type="EMBL" id="CAB4148110.1"/>
    </source>
</evidence>
<reference evidence="2" key="1">
    <citation type="submission" date="2020-04" db="EMBL/GenBank/DDBJ databases">
        <authorList>
            <person name="Chiriac C."/>
            <person name="Salcher M."/>
            <person name="Ghai R."/>
            <person name="Kavagutti S V."/>
        </authorList>
    </citation>
    <scope>NUCLEOTIDE SEQUENCE</scope>
</reference>
<dbReference type="Pfam" id="PF04717">
    <property type="entry name" value="Phage_base_V"/>
    <property type="match status" value="1"/>
</dbReference>
<accession>A0A6J5LXN5</accession>
<organism evidence="2">
    <name type="scientific">uncultured Caudovirales phage</name>
    <dbReference type="NCBI Taxonomy" id="2100421"/>
    <lineage>
        <taxon>Viruses</taxon>
        <taxon>Duplodnaviria</taxon>
        <taxon>Heunggongvirae</taxon>
        <taxon>Uroviricota</taxon>
        <taxon>Caudoviricetes</taxon>
        <taxon>Peduoviridae</taxon>
        <taxon>Maltschvirus</taxon>
        <taxon>Maltschvirus maltsch</taxon>
    </lineage>
</organism>
<protein>
    <recommendedName>
        <fullName evidence="1">Gp5/Type VI secretion system Vgr protein OB-fold domain-containing protein</fullName>
    </recommendedName>
</protein>
<gene>
    <name evidence="2" type="ORF">UFOVP325_111</name>
    <name evidence="3" type="ORF">UFOVP430_106</name>
</gene>
<dbReference type="EMBL" id="LR796338">
    <property type="protein sequence ID" value="CAB4137837.1"/>
    <property type="molecule type" value="Genomic_DNA"/>
</dbReference>
<proteinExistence type="predicted"/>
<feature type="domain" description="Gp5/Type VI secretion system Vgr protein OB-fold" evidence="1">
    <location>
        <begin position="15"/>
        <end position="83"/>
    </location>
</feature>
<name>A0A6J5LXN5_9CAUD</name>